<organism evidence="1 2">
    <name type="scientific">Roseateles hydrophilus</name>
    <dbReference type="NCBI Taxonomy" id="2975054"/>
    <lineage>
        <taxon>Bacteria</taxon>
        <taxon>Pseudomonadati</taxon>
        <taxon>Pseudomonadota</taxon>
        <taxon>Betaproteobacteria</taxon>
        <taxon>Burkholderiales</taxon>
        <taxon>Sphaerotilaceae</taxon>
        <taxon>Roseateles</taxon>
    </lineage>
</organism>
<sequence>MPTDNVVEFVSKAEQSHMLFAMVILPLARMIHSGRIDPETVTREKFFDALIGLGKSHDDAFEILVTRVEEEMRLIEHCLNEGEAKSGVVLLFTLIEGEVNALIRILLRIRGFSAGTITDALRGSDFDTKIDVLLPLLGVSVAARLRNAALQCKAVRNLVVHNKASPALMSAAGNRPSDSEAAQDRAEQFFAENPVARLAVDLAKFLDAGVAEDPSFQWGQQLFDRFYERGET</sequence>
<gene>
    <name evidence="1" type="ORF">NYO99_14245</name>
</gene>
<proteinExistence type="predicted"/>
<name>A0ACC6CCH7_9BURK</name>
<protein>
    <submittedName>
        <fullName evidence="1">Uncharacterized protein</fullName>
    </submittedName>
</protein>
<evidence type="ECO:0000313" key="1">
    <source>
        <dbReference type="EMBL" id="MCY4746143.1"/>
    </source>
</evidence>
<reference evidence="1" key="1">
    <citation type="submission" date="2022-08" db="EMBL/GenBank/DDBJ databases">
        <title>Genome sequencing of Pelomonas sp. UHG3.</title>
        <authorList>
            <person name="So Y."/>
        </authorList>
    </citation>
    <scope>NUCLEOTIDE SEQUENCE</scope>
    <source>
        <strain evidence="1">UHG3</strain>
    </source>
</reference>
<evidence type="ECO:0000313" key="2">
    <source>
        <dbReference type="Proteomes" id="UP001076464"/>
    </source>
</evidence>
<dbReference type="EMBL" id="JAPPUY010000003">
    <property type="protein sequence ID" value="MCY4746143.1"/>
    <property type="molecule type" value="Genomic_DNA"/>
</dbReference>
<comment type="caution">
    <text evidence="1">The sequence shown here is derived from an EMBL/GenBank/DDBJ whole genome shotgun (WGS) entry which is preliminary data.</text>
</comment>
<accession>A0ACC6CCH7</accession>
<keyword evidence="2" id="KW-1185">Reference proteome</keyword>
<dbReference type="Proteomes" id="UP001076464">
    <property type="component" value="Unassembled WGS sequence"/>
</dbReference>